<accession>A0A251RN01</accession>
<protein>
    <submittedName>
        <fullName evidence="2">Uncharacterized protein</fullName>
    </submittedName>
</protein>
<gene>
    <name evidence="2" type="ORF">HannXRQ_Chr17g0544511</name>
</gene>
<dbReference type="EMBL" id="CM007906">
    <property type="protein sequence ID" value="OTF85863.1"/>
    <property type="molecule type" value="Genomic_DNA"/>
</dbReference>
<feature type="region of interest" description="Disordered" evidence="1">
    <location>
        <begin position="1"/>
        <end position="27"/>
    </location>
</feature>
<evidence type="ECO:0000256" key="1">
    <source>
        <dbReference type="SAM" id="MobiDB-lite"/>
    </source>
</evidence>
<dbReference type="AlphaFoldDB" id="A0A251RN01"/>
<sequence>MESSFAQPSPMESSSAPPHYQRSPLNHMVTIRLQQQANHFFKPKRFVCRSLGELSRTLEKRHESSLSYYD</sequence>
<proteinExistence type="predicted"/>
<evidence type="ECO:0000313" key="2">
    <source>
        <dbReference type="EMBL" id="OTF85863.1"/>
    </source>
</evidence>
<name>A0A251RN01_HELAN</name>
<dbReference type="Proteomes" id="UP000215914">
    <property type="component" value="Chromosome 17"/>
</dbReference>
<keyword evidence="3" id="KW-1185">Reference proteome</keyword>
<organism evidence="2 3">
    <name type="scientific">Helianthus annuus</name>
    <name type="common">Common sunflower</name>
    <dbReference type="NCBI Taxonomy" id="4232"/>
    <lineage>
        <taxon>Eukaryota</taxon>
        <taxon>Viridiplantae</taxon>
        <taxon>Streptophyta</taxon>
        <taxon>Embryophyta</taxon>
        <taxon>Tracheophyta</taxon>
        <taxon>Spermatophyta</taxon>
        <taxon>Magnoliopsida</taxon>
        <taxon>eudicotyledons</taxon>
        <taxon>Gunneridae</taxon>
        <taxon>Pentapetalae</taxon>
        <taxon>asterids</taxon>
        <taxon>campanulids</taxon>
        <taxon>Asterales</taxon>
        <taxon>Asteraceae</taxon>
        <taxon>Asteroideae</taxon>
        <taxon>Heliantheae alliance</taxon>
        <taxon>Heliantheae</taxon>
        <taxon>Helianthus</taxon>
    </lineage>
</organism>
<evidence type="ECO:0000313" key="3">
    <source>
        <dbReference type="Proteomes" id="UP000215914"/>
    </source>
</evidence>
<dbReference type="InParanoid" id="A0A251RN01"/>
<feature type="compositionally biased region" description="Polar residues" evidence="1">
    <location>
        <begin position="1"/>
        <end position="16"/>
    </location>
</feature>
<reference evidence="3" key="1">
    <citation type="journal article" date="2017" name="Nature">
        <title>The sunflower genome provides insights into oil metabolism, flowering and Asterid evolution.</title>
        <authorList>
            <person name="Badouin H."/>
            <person name="Gouzy J."/>
            <person name="Grassa C.J."/>
            <person name="Murat F."/>
            <person name="Staton S.E."/>
            <person name="Cottret L."/>
            <person name="Lelandais-Briere C."/>
            <person name="Owens G.L."/>
            <person name="Carrere S."/>
            <person name="Mayjonade B."/>
            <person name="Legrand L."/>
            <person name="Gill N."/>
            <person name="Kane N.C."/>
            <person name="Bowers J.E."/>
            <person name="Hubner S."/>
            <person name="Bellec A."/>
            <person name="Berard A."/>
            <person name="Berges H."/>
            <person name="Blanchet N."/>
            <person name="Boniface M.C."/>
            <person name="Brunel D."/>
            <person name="Catrice O."/>
            <person name="Chaidir N."/>
            <person name="Claudel C."/>
            <person name="Donnadieu C."/>
            <person name="Faraut T."/>
            <person name="Fievet G."/>
            <person name="Helmstetter N."/>
            <person name="King M."/>
            <person name="Knapp S.J."/>
            <person name="Lai Z."/>
            <person name="Le Paslier M.C."/>
            <person name="Lippi Y."/>
            <person name="Lorenzon L."/>
            <person name="Mandel J.R."/>
            <person name="Marage G."/>
            <person name="Marchand G."/>
            <person name="Marquand E."/>
            <person name="Bret-Mestries E."/>
            <person name="Morien E."/>
            <person name="Nambeesan S."/>
            <person name="Nguyen T."/>
            <person name="Pegot-Espagnet P."/>
            <person name="Pouilly N."/>
            <person name="Raftis F."/>
            <person name="Sallet E."/>
            <person name="Schiex T."/>
            <person name="Thomas J."/>
            <person name="Vandecasteele C."/>
            <person name="Vares D."/>
            <person name="Vear F."/>
            <person name="Vautrin S."/>
            <person name="Crespi M."/>
            <person name="Mangin B."/>
            <person name="Burke J.M."/>
            <person name="Salse J."/>
            <person name="Munos S."/>
            <person name="Vincourt P."/>
            <person name="Rieseberg L.H."/>
            <person name="Langlade N.B."/>
        </authorList>
    </citation>
    <scope>NUCLEOTIDE SEQUENCE [LARGE SCALE GENOMIC DNA]</scope>
    <source>
        <strain evidence="3">cv. SF193</strain>
    </source>
</reference>